<comment type="caution">
    <text evidence="6">The sequence shown here is derived from an EMBL/GenBank/DDBJ whole genome shotgun (WGS) entry which is preliminary data.</text>
</comment>
<dbReference type="FunFam" id="3.40.309.10:FF:000012">
    <property type="entry name" value="Betaine aldehyde dehydrogenase"/>
    <property type="match status" value="1"/>
</dbReference>
<dbReference type="OrthoDB" id="9761688at2"/>
<dbReference type="InterPro" id="IPR015590">
    <property type="entry name" value="Aldehyde_DH_dom"/>
</dbReference>
<dbReference type="STRING" id="1348853.LK12_17625"/>
<dbReference type="InterPro" id="IPR016161">
    <property type="entry name" value="Ald_DH/histidinol_DH"/>
</dbReference>
<dbReference type="Proteomes" id="UP000031057">
    <property type="component" value="Unassembled WGS sequence"/>
</dbReference>
<dbReference type="PROSITE" id="PS00687">
    <property type="entry name" value="ALDEHYDE_DEHYDR_GLU"/>
    <property type="match status" value="1"/>
</dbReference>
<comment type="similarity">
    <text evidence="1 4">Belongs to the aldehyde dehydrogenase family.</text>
</comment>
<dbReference type="EMBL" id="JTDI01000005">
    <property type="protein sequence ID" value="KHK90403.1"/>
    <property type="molecule type" value="Genomic_DNA"/>
</dbReference>
<dbReference type="Gene3D" id="3.40.309.10">
    <property type="entry name" value="Aldehyde Dehydrogenase, Chain A, domain 2"/>
    <property type="match status" value="1"/>
</dbReference>
<dbReference type="AlphaFoldDB" id="A0A0B1ZMJ3"/>
<evidence type="ECO:0000313" key="6">
    <source>
        <dbReference type="EMBL" id="KHK90403.1"/>
    </source>
</evidence>
<name>A0A0B1ZMJ3_9SPHN</name>
<evidence type="ECO:0000256" key="4">
    <source>
        <dbReference type="RuleBase" id="RU003345"/>
    </source>
</evidence>
<evidence type="ECO:0000259" key="5">
    <source>
        <dbReference type="Pfam" id="PF00171"/>
    </source>
</evidence>
<sequence length="493" mass="51897">MAFQHPAVADLPLHPVIIGDKFEHEGSGSREPHIYPATGRVTSEIAMGGAQDVDRAVAAARAAMAAWRSMPGDQRRNLFFRIAELIEARAASFVPALVAENGSVLGAARYMPYDAAQKFRYFGGWADKIHGRTIPMWTGPAHDFVSFEPYGVIGAIVPWNGPLFAATMVIVPALAAGNCVVLKAPNLAPYSVMLLVELMLEAGMPPGVVNLVTGGVEVGEAMVAHPGIDKIEFIGSGQTAKQVLAAAARTLKPCGLELGGKSAVIVFDDADLQGAVGRGLSGAINASGQGCVNGTRLLVQRTVYERYLELMAQAASNIAVGDPFAEGTAVGPMISENSMTRILGMVDRAVSAGGELICGGARLSGQHADGYFLPITVLAGVESQSEIAQQEVFGPVLAVMPFDCEEEAICLANDTEYGLGAYVHTSNLRRAHHVTAQLQAGQIHVNGSGEASQPNVPFGGWKQSGHGRLGGIEGLHEFLQPKNIWMNLAPEAM</sequence>
<dbReference type="InterPro" id="IPR016162">
    <property type="entry name" value="Ald_DH_N"/>
</dbReference>
<dbReference type="Gene3D" id="3.40.605.10">
    <property type="entry name" value="Aldehyde Dehydrogenase, Chain A, domain 1"/>
    <property type="match status" value="1"/>
</dbReference>
<dbReference type="InterPro" id="IPR016163">
    <property type="entry name" value="Ald_DH_C"/>
</dbReference>
<dbReference type="InterPro" id="IPR029510">
    <property type="entry name" value="Ald_DH_CS_GLU"/>
</dbReference>
<dbReference type="RefSeq" id="WP_039286699.1">
    <property type="nucleotide sequence ID" value="NZ_JTDI01000005.1"/>
</dbReference>
<organism evidence="6 7">
    <name type="scientific">Novosphingobium malaysiense</name>
    <dbReference type="NCBI Taxonomy" id="1348853"/>
    <lineage>
        <taxon>Bacteria</taxon>
        <taxon>Pseudomonadati</taxon>
        <taxon>Pseudomonadota</taxon>
        <taxon>Alphaproteobacteria</taxon>
        <taxon>Sphingomonadales</taxon>
        <taxon>Sphingomonadaceae</taxon>
        <taxon>Novosphingobium</taxon>
    </lineage>
</organism>
<feature type="domain" description="Aldehyde dehydrogenase" evidence="5">
    <location>
        <begin position="29"/>
        <end position="484"/>
    </location>
</feature>
<evidence type="ECO:0000256" key="1">
    <source>
        <dbReference type="ARBA" id="ARBA00009986"/>
    </source>
</evidence>
<evidence type="ECO:0000313" key="7">
    <source>
        <dbReference type="Proteomes" id="UP000031057"/>
    </source>
</evidence>
<dbReference type="GO" id="GO:0016620">
    <property type="term" value="F:oxidoreductase activity, acting on the aldehyde or oxo group of donors, NAD or NADP as acceptor"/>
    <property type="evidence" value="ECO:0007669"/>
    <property type="project" value="InterPro"/>
</dbReference>
<keyword evidence="2 4" id="KW-0560">Oxidoreductase</keyword>
<proteinExistence type="inferred from homology"/>
<keyword evidence="7" id="KW-1185">Reference proteome</keyword>
<protein>
    <submittedName>
        <fullName evidence="6">Aldehyde dehydrogenase</fullName>
    </submittedName>
</protein>
<accession>A0A0B1ZMJ3</accession>
<reference evidence="6 7" key="1">
    <citation type="submission" date="2014-10" db="EMBL/GenBank/DDBJ databases">
        <title>Genome sequence of Novosphingobium malaysiense MUSC 273(T).</title>
        <authorList>
            <person name="Lee L.-H."/>
        </authorList>
    </citation>
    <scope>NUCLEOTIDE SEQUENCE [LARGE SCALE GENOMIC DNA]</scope>
    <source>
        <strain evidence="6 7">MUSC 273</strain>
    </source>
</reference>
<dbReference type="FunFam" id="3.40.605.10:FF:000007">
    <property type="entry name" value="NAD/NADP-dependent betaine aldehyde dehydrogenase"/>
    <property type="match status" value="1"/>
</dbReference>
<evidence type="ECO:0000256" key="3">
    <source>
        <dbReference type="PROSITE-ProRule" id="PRU10007"/>
    </source>
</evidence>
<gene>
    <name evidence="6" type="ORF">LK12_17625</name>
</gene>
<feature type="active site" evidence="3">
    <location>
        <position position="257"/>
    </location>
</feature>
<dbReference type="PANTHER" id="PTHR11699">
    <property type="entry name" value="ALDEHYDE DEHYDROGENASE-RELATED"/>
    <property type="match status" value="1"/>
</dbReference>
<dbReference type="SUPFAM" id="SSF53720">
    <property type="entry name" value="ALDH-like"/>
    <property type="match status" value="1"/>
</dbReference>
<dbReference type="Pfam" id="PF00171">
    <property type="entry name" value="Aldedh"/>
    <property type="match status" value="1"/>
</dbReference>
<evidence type="ECO:0000256" key="2">
    <source>
        <dbReference type="ARBA" id="ARBA00023002"/>
    </source>
</evidence>